<gene>
    <name evidence="2" type="ORF">DSM112329_02786</name>
</gene>
<proteinExistence type="predicted"/>
<feature type="transmembrane region" description="Helical" evidence="1">
    <location>
        <begin position="177"/>
        <end position="197"/>
    </location>
</feature>
<accession>A0AAU7AW22</accession>
<keyword evidence="1" id="KW-1133">Transmembrane helix</keyword>
<feature type="transmembrane region" description="Helical" evidence="1">
    <location>
        <begin position="314"/>
        <end position="333"/>
    </location>
</feature>
<feature type="transmembrane region" description="Helical" evidence="1">
    <location>
        <begin position="340"/>
        <end position="358"/>
    </location>
</feature>
<feature type="transmembrane region" description="Helical" evidence="1">
    <location>
        <begin position="209"/>
        <end position="238"/>
    </location>
</feature>
<evidence type="ECO:0008006" key="3">
    <source>
        <dbReference type="Google" id="ProtNLM"/>
    </source>
</evidence>
<dbReference type="AlphaFoldDB" id="A0AAU7AW22"/>
<dbReference type="KEGG" id="parq:DSM112329_02786"/>
<keyword evidence="1" id="KW-0812">Transmembrane</keyword>
<reference evidence="2" key="1">
    <citation type="submission" date="2022-12" db="EMBL/GenBank/DDBJ databases">
        <title>Paraconexibacter alkalitolerans sp. nov. and Baekduia alba sp. nov., isolated from soil and emended description of the genera Paraconexibacter (Chun et al., 2020) and Baekduia (An et al., 2020).</title>
        <authorList>
            <person name="Vieira S."/>
            <person name="Huber K.J."/>
            <person name="Geppert A."/>
            <person name="Wolf J."/>
            <person name="Neumann-Schaal M."/>
            <person name="Muesken M."/>
            <person name="Overmann J."/>
        </authorList>
    </citation>
    <scope>NUCLEOTIDE SEQUENCE</scope>
    <source>
        <strain evidence="2">AEG42_29</strain>
    </source>
</reference>
<dbReference type="InterPro" id="IPR021941">
    <property type="entry name" value="DUF3556_TM"/>
</dbReference>
<keyword evidence="1" id="KW-0472">Membrane</keyword>
<evidence type="ECO:0000313" key="2">
    <source>
        <dbReference type="EMBL" id="XAY05926.1"/>
    </source>
</evidence>
<dbReference type="RefSeq" id="WP_354702427.1">
    <property type="nucleotide sequence ID" value="NZ_CP114014.1"/>
</dbReference>
<name>A0AAU7AW22_9ACTN</name>
<dbReference type="Pfam" id="PF12077">
    <property type="entry name" value="DUF3556"/>
    <property type="match status" value="1"/>
</dbReference>
<feature type="transmembrane region" description="Helical" evidence="1">
    <location>
        <begin position="364"/>
        <end position="381"/>
    </location>
</feature>
<protein>
    <recommendedName>
        <fullName evidence="3">DUF3556 domain-containing protein</fullName>
    </recommendedName>
</protein>
<organism evidence="2">
    <name type="scientific">Paraconexibacter sp. AEG42_29</name>
    <dbReference type="NCBI Taxonomy" id="2997339"/>
    <lineage>
        <taxon>Bacteria</taxon>
        <taxon>Bacillati</taxon>
        <taxon>Actinomycetota</taxon>
        <taxon>Thermoleophilia</taxon>
        <taxon>Solirubrobacterales</taxon>
        <taxon>Paraconexibacteraceae</taxon>
        <taxon>Paraconexibacter</taxon>
    </lineage>
</organism>
<dbReference type="EMBL" id="CP114014">
    <property type="protein sequence ID" value="XAY05926.1"/>
    <property type="molecule type" value="Genomic_DNA"/>
</dbReference>
<feature type="transmembrane region" description="Helical" evidence="1">
    <location>
        <begin position="42"/>
        <end position="62"/>
    </location>
</feature>
<feature type="transmembrane region" description="Helical" evidence="1">
    <location>
        <begin position="147"/>
        <end position="165"/>
    </location>
</feature>
<feature type="transmembrane region" description="Helical" evidence="1">
    <location>
        <begin position="287"/>
        <end position="308"/>
    </location>
</feature>
<evidence type="ECO:0000256" key="1">
    <source>
        <dbReference type="SAM" id="Phobius"/>
    </source>
</evidence>
<sequence length="596" mass="65927">MGFINPAVPPDNVLQSRDKPELERIKPIAQDWAVNGFGSPSALYVLYLLKLAAFVFVGILIIGRTEGLGGVSDVGDWWTEPIVFQKALCYMVLYEMFGFGSSTGPLGFRFIPPMGNVWYWARPGTLRVPPWQAQNPLAGSPGNRRSIVDVALYLGVLGLAAYLLFSNGTTDDATGILRLDTTILVILLVVWAALGVRDQVPFLCGRPEVYGLMLFVCLFDPANWIVGWQIAIVCIWLGAAASKLTRHFGSVVAVMVANTPWQRSKTAKKMLWRNYPEDLRASKVAEYSAHAGFAIEFFVPLVLLFSYGGTVGKIAVVVMVIFHIHITSTLPIAVPLEWNLFMIFGILFLFDHYGAVPLNTLESTPLLLVLLVVGVAIPIWGNMRPDQVSFLPAMRYYAGNWATTQWLFRKDTAAEDKLDSTLVKSSPLIVKQLETLYDPDAAELFLDKARAFRSMHPHGRALNGLLKHAAPGGDVDAYTVREGEFLSGVLVGWNFGDAHWHGHNTLAAVQEQCRFAPGDVRVIELESQPIHKQFQRYRIYDAVDGLVEEGTVKVKDMIEHQPWLDLNYGFPIDVEFRAEEAPSAGGAPRAPVAGVK</sequence>